<dbReference type="OrthoDB" id="6496053at2759"/>
<dbReference type="Pfam" id="PF00651">
    <property type="entry name" value="BTB"/>
    <property type="match status" value="1"/>
</dbReference>
<dbReference type="Gramene" id="TraesCS2A02G217100.1">
    <property type="protein sequence ID" value="TraesCS2A02G217100.1.cds1"/>
    <property type="gene ID" value="TraesCS2A02G217100"/>
</dbReference>
<dbReference type="SMR" id="A0A3B6AW57"/>
<sequence length="360" mass="40703">MSMLLSASTCTAEWEQGEHLFKISNYSIHRGMGVGCYIESSWFTVGGHEWCLHYYPDGCMEDGKDDIVVALELKELDHMALTARVSSTISLFHWTTKQFSSSVAALSANLPNPDYFVTHKLNRGEMEASSYVVDDRLTIKCALTVIKEPYVIEEEAHIEEEEASPTSEITDQLGKLLEAKEGVDVTFEVQGEKFPAHKLVLAMRSPVFKVMLYGPMMEKDSSRIVINNMQPLVFKFLLHFIYNNLLPVMGDDDLLDGDDKKEVTRHLLMAADRYGMERLKLMCESILCKDLDAESLATTLALANQHICSRLQDACIRFIASSSSTKIDDVVASRGYNRLKRTCPDTVMEMWEKATRLRKT</sequence>
<dbReference type="InterPro" id="IPR002083">
    <property type="entry name" value="MATH/TRAF_dom"/>
</dbReference>
<dbReference type="GO" id="GO:0016567">
    <property type="term" value="P:protein ubiquitination"/>
    <property type="evidence" value="ECO:0007669"/>
    <property type="project" value="InterPro"/>
</dbReference>
<dbReference type="CDD" id="cd00121">
    <property type="entry name" value="MATH"/>
    <property type="match status" value="1"/>
</dbReference>
<dbReference type="InterPro" id="IPR008974">
    <property type="entry name" value="TRAF-like"/>
</dbReference>
<organism evidence="5">
    <name type="scientific">Triticum aestivum</name>
    <name type="common">Wheat</name>
    <dbReference type="NCBI Taxonomy" id="4565"/>
    <lineage>
        <taxon>Eukaryota</taxon>
        <taxon>Viridiplantae</taxon>
        <taxon>Streptophyta</taxon>
        <taxon>Embryophyta</taxon>
        <taxon>Tracheophyta</taxon>
        <taxon>Spermatophyta</taxon>
        <taxon>Magnoliopsida</taxon>
        <taxon>Liliopsida</taxon>
        <taxon>Poales</taxon>
        <taxon>Poaceae</taxon>
        <taxon>BOP clade</taxon>
        <taxon>Pooideae</taxon>
        <taxon>Triticodae</taxon>
        <taxon>Triticeae</taxon>
        <taxon>Triticinae</taxon>
        <taxon>Triticum</taxon>
    </lineage>
</organism>
<feature type="domain" description="MATH" evidence="4">
    <location>
        <begin position="16"/>
        <end position="143"/>
    </location>
</feature>
<dbReference type="Gramene" id="TraesNOR2A03G00662440.1">
    <property type="protein sequence ID" value="TraesNOR2A03G00662440.1.CDS1"/>
    <property type="gene ID" value="TraesNOR2A03G00662440"/>
</dbReference>
<name>A0A3B6AW57_WHEAT</name>
<evidence type="ECO:0000256" key="1">
    <source>
        <dbReference type="ARBA" id="ARBA00004906"/>
    </source>
</evidence>
<dbReference type="SUPFAM" id="SSF49599">
    <property type="entry name" value="TRAF domain-like"/>
    <property type="match status" value="1"/>
</dbReference>
<dbReference type="PROSITE" id="PS50097">
    <property type="entry name" value="BTB"/>
    <property type="match status" value="1"/>
</dbReference>
<dbReference type="PANTHER" id="PTHR26379:SF428">
    <property type="entry name" value="GENOME ASSEMBLY, CHROMOSOME: II"/>
    <property type="match status" value="1"/>
</dbReference>
<dbReference type="OMA" id="KREVTRH"/>
<proteinExistence type="inferred from homology"/>
<dbReference type="Gene3D" id="1.25.40.420">
    <property type="match status" value="1"/>
</dbReference>
<dbReference type="CDD" id="cd18280">
    <property type="entry name" value="BTB_POZ_BPM_plant"/>
    <property type="match status" value="1"/>
</dbReference>
<evidence type="ECO:0000259" key="3">
    <source>
        <dbReference type="PROSITE" id="PS50097"/>
    </source>
</evidence>
<reference evidence="5" key="2">
    <citation type="submission" date="2018-10" db="UniProtKB">
        <authorList>
            <consortium name="EnsemblPlants"/>
        </authorList>
    </citation>
    <scope>IDENTIFICATION</scope>
</reference>
<dbReference type="PROSITE" id="PS50144">
    <property type="entry name" value="MATH"/>
    <property type="match status" value="1"/>
</dbReference>
<reference evidence="5" key="1">
    <citation type="submission" date="2018-08" db="EMBL/GenBank/DDBJ databases">
        <authorList>
            <person name="Rossello M."/>
        </authorList>
    </citation>
    <scope>NUCLEOTIDE SEQUENCE [LARGE SCALE GENOMIC DNA]</scope>
    <source>
        <strain evidence="5">cv. Chinese Spring</strain>
    </source>
</reference>
<dbReference type="Gene3D" id="2.60.210.10">
    <property type="entry name" value="Apoptosis, Tumor Necrosis Factor Receptor Associated Protein 2, Chain A"/>
    <property type="match status" value="1"/>
</dbReference>
<dbReference type="InterPro" id="IPR045005">
    <property type="entry name" value="BPM1-6"/>
</dbReference>
<evidence type="ECO:0008006" key="7">
    <source>
        <dbReference type="Google" id="ProtNLM"/>
    </source>
</evidence>
<dbReference type="InterPro" id="IPR056423">
    <property type="entry name" value="BACK_BPM_SPOP"/>
</dbReference>
<dbReference type="SMART" id="SM00225">
    <property type="entry name" value="BTB"/>
    <property type="match status" value="1"/>
</dbReference>
<dbReference type="Gramene" id="TraesJAG2A03G00654890.1">
    <property type="protein sequence ID" value="TraesJAG2A03G00654890.1.CDS1"/>
    <property type="gene ID" value="TraesJAG2A03G00654890"/>
</dbReference>
<evidence type="ECO:0000259" key="4">
    <source>
        <dbReference type="PROSITE" id="PS50144"/>
    </source>
</evidence>
<dbReference type="EnsemblPlants" id="TraesCS2A02G217100.1">
    <property type="protein sequence ID" value="TraesCS2A02G217100.1.cds1"/>
    <property type="gene ID" value="TraesCS2A02G217100"/>
</dbReference>
<dbReference type="InterPro" id="IPR000210">
    <property type="entry name" value="BTB/POZ_dom"/>
</dbReference>
<dbReference type="Pfam" id="PF24570">
    <property type="entry name" value="BACK_BPM_SPOP"/>
    <property type="match status" value="1"/>
</dbReference>
<comment type="pathway">
    <text evidence="1">Protein modification; protein ubiquitination.</text>
</comment>
<protein>
    <recommendedName>
        <fullName evidence="7">BTB domain-containing protein</fullName>
    </recommendedName>
</protein>
<evidence type="ECO:0000313" key="6">
    <source>
        <dbReference type="Proteomes" id="UP000019116"/>
    </source>
</evidence>
<dbReference type="Gramene" id="TraesNORUn03G04749660.1">
    <property type="protein sequence ID" value="TraesNORUn03G04749660.1.CDS1"/>
    <property type="gene ID" value="TraesNORUn03G04749660"/>
</dbReference>
<dbReference type="Gramene" id="TraesWEE_scaffold_254737_01G000100.1">
    <property type="protein sequence ID" value="TraesWEE_scaffold_254737_01G000100.1"/>
    <property type="gene ID" value="TraesWEE_scaffold_254737_01G000100"/>
</dbReference>
<keyword evidence="6" id="KW-1185">Reference proteome</keyword>
<feature type="domain" description="BTB" evidence="3">
    <location>
        <begin position="183"/>
        <end position="250"/>
    </location>
</feature>
<dbReference type="Proteomes" id="UP000019116">
    <property type="component" value="Chromosome 2A"/>
</dbReference>
<dbReference type="Gene3D" id="3.30.710.10">
    <property type="entry name" value="Potassium Channel Kv1.1, Chain A"/>
    <property type="match status" value="1"/>
</dbReference>
<comment type="similarity">
    <text evidence="2">Belongs to the Tdpoz family.</text>
</comment>
<dbReference type="AlphaFoldDB" id="A0A3B6AW57"/>
<evidence type="ECO:0000256" key="2">
    <source>
        <dbReference type="ARBA" id="ARBA00010846"/>
    </source>
</evidence>
<dbReference type="STRING" id="4565.A0A3B6AW57"/>
<dbReference type="PANTHER" id="PTHR26379">
    <property type="entry name" value="BTB/POZ AND MATH DOMAIN-CONTAINING PROTEIN 1"/>
    <property type="match status" value="1"/>
</dbReference>
<dbReference type="Gramene" id="TraesCS2A03G0464100.1">
    <property type="protein sequence ID" value="TraesCS2A03G0464100.1.CDS1"/>
    <property type="gene ID" value="TraesCS2A03G0464100"/>
</dbReference>
<dbReference type="InterPro" id="IPR011333">
    <property type="entry name" value="SKP1/BTB/POZ_sf"/>
</dbReference>
<accession>A0A3B6AW57</accession>
<dbReference type="SUPFAM" id="SSF54695">
    <property type="entry name" value="POZ domain"/>
    <property type="match status" value="1"/>
</dbReference>
<dbReference type="Pfam" id="PF22486">
    <property type="entry name" value="MATH_2"/>
    <property type="match status" value="1"/>
</dbReference>
<evidence type="ECO:0000313" key="5">
    <source>
        <dbReference type="EnsemblPlants" id="TraesCS2A02G217100.1.cds1"/>
    </source>
</evidence>